<evidence type="ECO:0000256" key="1">
    <source>
        <dbReference type="ARBA" id="ARBA00022669"/>
    </source>
</evidence>
<dbReference type="Gene3D" id="3.30.60.10">
    <property type="entry name" value="Endochitinase-like"/>
    <property type="match status" value="1"/>
</dbReference>
<keyword evidence="6" id="KW-1185">Reference proteome</keyword>
<sequence>MSLLSALLLRIAALALLSTVVFGDDCQPWKWKRQENEIICRYDAITPSTVNYYTCMELAVRYDIAVELFFTLNPSVAPDCSNIRENTIYCVRGYKQPLLAIDGKCGPQNRNASCAGTAGQCCNSRTWKCGSSQEDCEAGTCFNGACNGGGADVYAVDGKCGPRNGNRQCGGRWGECCSFNGVCGSGVEFCGKGNCESGNCTAPLKQPAATTGSYNLLWEIGTTPDGTCGGPKTYTCGVLWGSCCNSQNKCGSGTACERGCQTKFGKCLDVTLSFGNDYVGKINTLS</sequence>
<dbReference type="PROSITE" id="PS50941">
    <property type="entry name" value="CHIT_BIND_I_2"/>
    <property type="match status" value="1"/>
</dbReference>
<protein>
    <recommendedName>
        <fullName evidence="4">Chitin-binding type-1 domain-containing protein</fullName>
    </recommendedName>
</protein>
<feature type="domain" description="Chitin-binding type-1" evidence="4">
    <location>
        <begin position="157"/>
        <end position="202"/>
    </location>
</feature>
<evidence type="ECO:0000313" key="5">
    <source>
        <dbReference type="EMBL" id="KAK0746793.1"/>
    </source>
</evidence>
<feature type="signal peptide" evidence="3">
    <location>
        <begin position="1"/>
        <end position="23"/>
    </location>
</feature>
<proteinExistence type="predicted"/>
<feature type="chain" id="PRO_5041417634" description="Chitin-binding type-1 domain-containing protein" evidence="3">
    <location>
        <begin position="24"/>
        <end position="286"/>
    </location>
</feature>
<dbReference type="Proteomes" id="UP001172155">
    <property type="component" value="Unassembled WGS sequence"/>
</dbReference>
<name>A0AA40EWD1_9PEZI</name>
<evidence type="ECO:0000256" key="3">
    <source>
        <dbReference type="SAM" id="SignalP"/>
    </source>
</evidence>
<dbReference type="InterPro" id="IPR036779">
    <property type="entry name" value="LysM_dom_sf"/>
</dbReference>
<keyword evidence="3" id="KW-0732">Signal</keyword>
<evidence type="ECO:0000313" key="6">
    <source>
        <dbReference type="Proteomes" id="UP001172155"/>
    </source>
</evidence>
<evidence type="ECO:0000259" key="4">
    <source>
        <dbReference type="PROSITE" id="PS50941"/>
    </source>
</evidence>
<dbReference type="GO" id="GO:0008061">
    <property type="term" value="F:chitin binding"/>
    <property type="evidence" value="ECO:0007669"/>
    <property type="project" value="UniProtKB-UniRule"/>
</dbReference>
<dbReference type="Gene3D" id="3.10.350.10">
    <property type="entry name" value="LysM domain"/>
    <property type="match status" value="1"/>
</dbReference>
<keyword evidence="2" id="KW-1015">Disulfide bond</keyword>
<feature type="disulfide bond" evidence="2">
    <location>
        <begin position="176"/>
        <end position="190"/>
    </location>
</feature>
<organism evidence="5 6">
    <name type="scientific">Schizothecium vesticola</name>
    <dbReference type="NCBI Taxonomy" id="314040"/>
    <lineage>
        <taxon>Eukaryota</taxon>
        <taxon>Fungi</taxon>
        <taxon>Dikarya</taxon>
        <taxon>Ascomycota</taxon>
        <taxon>Pezizomycotina</taxon>
        <taxon>Sordariomycetes</taxon>
        <taxon>Sordariomycetidae</taxon>
        <taxon>Sordariales</taxon>
        <taxon>Schizotheciaceae</taxon>
        <taxon>Schizothecium</taxon>
    </lineage>
</organism>
<evidence type="ECO:0000256" key="2">
    <source>
        <dbReference type="PROSITE-ProRule" id="PRU00261"/>
    </source>
</evidence>
<keyword evidence="1 2" id="KW-0147">Chitin-binding</keyword>
<dbReference type="EMBL" id="JAUKUD010000004">
    <property type="protein sequence ID" value="KAK0746793.1"/>
    <property type="molecule type" value="Genomic_DNA"/>
</dbReference>
<comment type="caution">
    <text evidence="2">Lacks conserved residue(s) required for the propagation of feature annotation.</text>
</comment>
<dbReference type="InterPro" id="IPR001002">
    <property type="entry name" value="Chitin-bd_1"/>
</dbReference>
<gene>
    <name evidence="5" type="ORF">B0T18DRAFT_391176</name>
</gene>
<comment type="caution">
    <text evidence="5">The sequence shown here is derived from an EMBL/GenBank/DDBJ whole genome shotgun (WGS) entry which is preliminary data.</text>
</comment>
<dbReference type="SUPFAM" id="SSF57016">
    <property type="entry name" value="Plant lectins/antimicrobial peptides"/>
    <property type="match status" value="1"/>
</dbReference>
<dbReference type="AlphaFoldDB" id="A0AA40EWD1"/>
<reference evidence="5" key="1">
    <citation type="submission" date="2023-06" db="EMBL/GenBank/DDBJ databases">
        <title>Genome-scale phylogeny and comparative genomics of the fungal order Sordariales.</title>
        <authorList>
            <consortium name="Lawrence Berkeley National Laboratory"/>
            <person name="Hensen N."/>
            <person name="Bonometti L."/>
            <person name="Westerberg I."/>
            <person name="Brannstrom I.O."/>
            <person name="Guillou S."/>
            <person name="Cros-Aarteil S."/>
            <person name="Calhoun S."/>
            <person name="Haridas S."/>
            <person name="Kuo A."/>
            <person name="Mondo S."/>
            <person name="Pangilinan J."/>
            <person name="Riley R."/>
            <person name="LaButti K."/>
            <person name="Andreopoulos B."/>
            <person name="Lipzen A."/>
            <person name="Chen C."/>
            <person name="Yanf M."/>
            <person name="Daum C."/>
            <person name="Ng V."/>
            <person name="Clum A."/>
            <person name="Steindorff A."/>
            <person name="Ohm R."/>
            <person name="Martin F."/>
            <person name="Silar P."/>
            <person name="Natvig D."/>
            <person name="Lalanne C."/>
            <person name="Gautier V."/>
            <person name="Ament-velasquez S.L."/>
            <person name="Kruys A."/>
            <person name="Hutchinson M.I."/>
            <person name="Powell A.J."/>
            <person name="Barry K."/>
            <person name="Miller A.N."/>
            <person name="Grigoriev I.V."/>
            <person name="Debuchy R."/>
            <person name="Gladieux P."/>
            <person name="Thoren M.H."/>
            <person name="Johannesson H."/>
        </authorList>
    </citation>
    <scope>NUCLEOTIDE SEQUENCE</scope>
    <source>
        <strain evidence="5">SMH3187-1</strain>
    </source>
</reference>
<accession>A0AA40EWD1</accession>
<dbReference type="InterPro" id="IPR036861">
    <property type="entry name" value="Endochitinase-like_sf"/>
</dbReference>